<sequence>MNFMIKISVIIPAYNSQKSIQNTIESVLKQTLKNWELIIVDDGSQDSTLEVISQFTDSRIKVFSFPHAGANISRNRGLKHANGEFISFLDADDMWTPDKLELQLQALQSHPQASVAYSWTNCIDEKSQFLRRGTYITATGNVYAKLLVVNFLESGSNPLIKREALITVGGFDESLSGGQDWDLYLRLAARYEFVAVSSPQILYRISGNSLSTNVVSQEAACLTVIQRAFSHAPESLMYLRKYSMANLYKYLLCKSLEGSPEKSKNLVATKFLWKAIINDPSLLKAPACLKIILRILTTTLLPSQFTKILFSKIPQISNTNTLLGYMQFNP</sequence>
<dbReference type="Gene3D" id="3.90.550.10">
    <property type="entry name" value="Spore Coat Polysaccharide Biosynthesis Protein SpsA, Chain A"/>
    <property type="match status" value="1"/>
</dbReference>
<dbReference type="SUPFAM" id="SSF53448">
    <property type="entry name" value="Nucleotide-diphospho-sugar transferases"/>
    <property type="match status" value="1"/>
</dbReference>
<dbReference type="InterPro" id="IPR050834">
    <property type="entry name" value="Glycosyltransf_2"/>
</dbReference>
<accession>A0A3S0XZW4</accession>
<keyword evidence="2" id="KW-0808">Transferase</keyword>
<feature type="domain" description="Glycosyltransferase 2-like prokaryotic type" evidence="1">
    <location>
        <begin position="8"/>
        <end position="254"/>
    </location>
</feature>
<dbReference type="EMBL" id="RSCJ01000010">
    <property type="protein sequence ID" value="RUR80823.1"/>
    <property type="molecule type" value="Genomic_DNA"/>
</dbReference>
<dbReference type="Pfam" id="PF10111">
    <property type="entry name" value="Glyco_tranf_2_2"/>
    <property type="match status" value="1"/>
</dbReference>
<name>A0A3S0XZW4_CHLFR</name>
<dbReference type="InterPro" id="IPR019290">
    <property type="entry name" value="GlycosylTrfase-like_prok"/>
</dbReference>
<gene>
    <name evidence="2" type="ORF">PCC6912_28450</name>
</gene>
<dbReference type="InterPro" id="IPR029044">
    <property type="entry name" value="Nucleotide-diphossugar_trans"/>
</dbReference>
<comment type="caution">
    <text evidence="2">The sequence shown here is derived from an EMBL/GenBank/DDBJ whole genome shotgun (WGS) entry which is preliminary data.</text>
</comment>
<dbReference type="AlphaFoldDB" id="A0A3S0XZW4"/>
<dbReference type="CDD" id="cd00761">
    <property type="entry name" value="Glyco_tranf_GTA_type"/>
    <property type="match status" value="1"/>
</dbReference>
<evidence type="ECO:0000313" key="3">
    <source>
        <dbReference type="Proteomes" id="UP000268857"/>
    </source>
</evidence>
<dbReference type="GO" id="GO:0016740">
    <property type="term" value="F:transferase activity"/>
    <property type="evidence" value="ECO:0007669"/>
    <property type="project" value="UniProtKB-KW"/>
</dbReference>
<keyword evidence="3" id="KW-1185">Reference proteome</keyword>
<evidence type="ECO:0000259" key="1">
    <source>
        <dbReference type="Pfam" id="PF10111"/>
    </source>
</evidence>
<evidence type="ECO:0000313" key="2">
    <source>
        <dbReference type="EMBL" id="RUR80823.1"/>
    </source>
</evidence>
<dbReference type="Proteomes" id="UP000268857">
    <property type="component" value="Unassembled WGS sequence"/>
</dbReference>
<dbReference type="PANTHER" id="PTHR43685:SF2">
    <property type="entry name" value="GLYCOSYLTRANSFERASE 2-LIKE DOMAIN-CONTAINING PROTEIN"/>
    <property type="match status" value="1"/>
</dbReference>
<proteinExistence type="predicted"/>
<dbReference type="PANTHER" id="PTHR43685">
    <property type="entry name" value="GLYCOSYLTRANSFERASE"/>
    <property type="match status" value="1"/>
</dbReference>
<organism evidence="2 3">
    <name type="scientific">Chlorogloeopsis fritschii PCC 6912</name>
    <dbReference type="NCBI Taxonomy" id="211165"/>
    <lineage>
        <taxon>Bacteria</taxon>
        <taxon>Bacillati</taxon>
        <taxon>Cyanobacteriota</taxon>
        <taxon>Cyanophyceae</taxon>
        <taxon>Nostocales</taxon>
        <taxon>Chlorogloeopsidaceae</taxon>
        <taxon>Chlorogloeopsis</taxon>
    </lineage>
</organism>
<dbReference type="STRING" id="211165.GCA_000317285_02411"/>
<reference evidence="2 3" key="1">
    <citation type="journal article" date="2019" name="Genome Biol. Evol.">
        <title>Day and night: Metabolic profiles and evolutionary relationships of six axenic non-marine cyanobacteria.</title>
        <authorList>
            <person name="Will S.E."/>
            <person name="Henke P."/>
            <person name="Boedeker C."/>
            <person name="Huang S."/>
            <person name="Brinkmann H."/>
            <person name="Rohde M."/>
            <person name="Jarek M."/>
            <person name="Friedl T."/>
            <person name="Seufert S."/>
            <person name="Schumacher M."/>
            <person name="Overmann J."/>
            <person name="Neumann-Schaal M."/>
            <person name="Petersen J."/>
        </authorList>
    </citation>
    <scope>NUCLEOTIDE SEQUENCE [LARGE SCALE GENOMIC DNA]</scope>
    <source>
        <strain evidence="2 3">PCC 6912</strain>
    </source>
</reference>
<protein>
    <submittedName>
        <fullName evidence="2">Glycosyl transferase</fullName>
    </submittedName>
</protein>